<evidence type="ECO:0000256" key="1">
    <source>
        <dbReference type="SAM" id="MobiDB-lite"/>
    </source>
</evidence>
<keyword evidence="4" id="KW-1185">Reference proteome</keyword>
<proteinExistence type="predicted"/>
<feature type="domain" description="DUF397" evidence="2">
    <location>
        <begin position="9"/>
        <end position="64"/>
    </location>
</feature>
<dbReference type="EMBL" id="JAAGKO020000062">
    <property type="protein sequence ID" value="MDI5966847.1"/>
    <property type="molecule type" value="Genomic_DNA"/>
</dbReference>
<comment type="caution">
    <text evidence="3">The sequence shown here is derived from an EMBL/GenBank/DDBJ whole genome shotgun (WGS) entry which is preliminary data.</text>
</comment>
<sequence length="72" mass="7390">MNTPDLSHATWRKSSYSNADGGDCVEWTPEFAASGVVPVRDSKNPSGPALAFSADGWTAFVGAVAAGEFGAV</sequence>
<evidence type="ECO:0000313" key="4">
    <source>
        <dbReference type="Proteomes" id="UP001156398"/>
    </source>
</evidence>
<name>A0ABT6W7X6_9ACTN</name>
<dbReference type="RefSeq" id="WP_271322371.1">
    <property type="nucleotide sequence ID" value="NZ_JAAGKO020000062.1"/>
</dbReference>
<evidence type="ECO:0000259" key="2">
    <source>
        <dbReference type="Pfam" id="PF04149"/>
    </source>
</evidence>
<organism evidence="3 4">
    <name type="scientific">Streptantibioticus silvisoli</name>
    <dbReference type="NCBI Taxonomy" id="2705255"/>
    <lineage>
        <taxon>Bacteria</taxon>
        <taxon>Bacillati</taxon>
        <taxon>Actinomycetota</taxon>
        <taxon>Actinomycetes</taxon>
        <taxon>Kitasatosporales</taxon>
        <taxon>Streptomycetaceae</taxon>
        <taxon>Streptantibioticus</taxon>
    </lineage>
</organism>
<feature type="region of interest" description="Disordered" evidence="1">
    <location>
        <begin position="1"/>
        <end position="20"/>
    </location>
</feature>
<dbReference type="InterPro" id="IPR007278">
    <property type="entry name" value="DUF397"/>
</dbReference>
<dbReference type="Pfam" id="PF04149">
    <property type="entry name" value="DUF397"/>
    <property type="match status" value="1"/>
</dbReference>
<reference evidence="3 4" key="1">
    <citation type="submission" date="2023-05" db="EMBL/GenBank/DDBJ databases">
        <title>Streptantibioticus silvisoli sp. nov., acidotolerant actinomycetes 1 from pine litter.</title>
        <authorList>
            <person name="Swiecimska M."/>
            <person name="Golinska P."/>
            <person name="Sangal V."/>
            <person name="Wachnowicz B."/>
            <person name="Goodfellow M."/>
        </authorList>
    </citation>
    <scope>NUCLEOTIDE SEQUENCE [LARGE SCALE GENOMIC DNA]</scope>
    <source>
        <strain evidence="3 4">SL54</strain>
    </source>
</reference>
<dbReference type="Proteomes" id="UP001156398">
    <property type="component" value="Unassembled WGS sequence"/>
</dbReference>
<accession>A0ABT6W7X6</accession>
<evidence type="ECO:0000313" key="3">
    <source>
        <dbReference type="EMBL" id="MDI5966847.1"/>
    </source>
</evidence>
<protein>
    <submittedName>
        <fullName evidence="3">DUF397 domain-containing protein</fullName>
    </submittedName>
</protein>
<gene>
    <name evidence="3" type="ORF">POF43_029650</name>
</gene>